<accession>A0A519BNR1</accession>
<name>A0A519BNR1_9DELT</name>
<dbReference type="Proteomes" id="UP000319296">
    <property type="component" value="Unassembled WGS sequence"/>
</dbReference>
<protein>
    <submittedName>
        <fullName evidence="2">DUF4388 domain-containing protein</fullName>
    </submittedName>
</protein>
<dbReference type="EMBL" id="SGBB01000004">
    <property type="protein sequence ID" value="RZD18907.1"/>
    <property type="molecule type" value="Genomic_DNA"/>
</dbReference>
<dbReference type="PANTHER" id="PTHR36304:SF4">
    <property type="entry name" value="DUF4388 DOMAIN-CONTAINING PROTEIN"/>
    <property type="match status" value="1"/>
</dbReference>
<sequence>MDVKGNITNLELFDVLKFLDISKKTGVLNLRFDDFAAKLFIKDGLLNFLSISENSILEKFIMKFLDISKEDYFQMIEKYRTYYKTTAGFDIYFFKLGVIPKDKENDFISNYILETINYILFLSNGEFSFDEKSLPEVINFASPINLIPVLLETKKRRDELAVMSKIIPSKQYVPHVITNRTENARPLSLSPAIWNVLSLIDGKRTVSQIIALSIENDFFIIKTLYNLSQSGYIHLDPPQNLKAANVDIVDSIKKILNEQLGKKAEKIPVDFSHVKTDKQSLTKLVNEIERYVYMFIDDKKAAKIDYLLKQLLMV</sequence>
<comment type="caution">
    <text evidence="2">The sequence shown here is derived from an EMBL/GenBank/DDBJ whole genome shotgun (WGS) entry which is preliminary data.</text>
</comment>
<dbReference type="PANTHER" id="PTHR36304">
    <property type="entry name" value="DOMAIN GTPASE-ACTIVATING PROTEIN, PUTATIVE-RELATED-RELATED"/>
    <property type="match status" value="1"/>
</dbReference>
<organism evidence="2 3">
    <name type="scientific">Candidatus Acididesulfobacter diazotrophicus</name>
    <dbReference type="NCBI Taxonomy" id="2597226"/>
    <lineage>
        <taxon>Bacteria</taxon>
        <taxon>Deltaproteobacteria</taxon>
        <taxon>Candidatus Acidulodesulfobacterales</taxon>
        <taxon>Candidatus Acididesulfobacter</taxon>
    </lineage>
</organism>
<gene>
    <name evidence="2" type="ORF">EVG15_03585</name>
</gene>
<dbReference type="InterPro" id="IPR025497">
    <property type="entry name" value="PatA-like_N"/>
</dbReference>
<dbReference type="AlphaFoldDB" id="A0A519BNR1"/>
<evidence type="ECO:0000259" key="1">
    <source>
        <dbReference type="Pfam" id="PF14332"/>
    </source>
</evidence>
<evidence type="ECO:0000313" key="2">
    <source>
        <dbReference type="EMBL" id="RZD18907.1"/>
    </source>
</evidence>
<proteinExistence type="predicted"/>
<dbReference type="Pfam" id="PF14332">
    <property type="entry name" value="DUF4388"/>
    <property type="match status" value="1"/>
</dbReference>
<evidence type="ECO:0000313" key="3">
    <source>
        <dbReference type="Proteomes" id="UP000319296"/>
    </source>
</evidence>
<feature type="domain" description="PatA-like N-terminal" evidence="1">
    <location>
        <begin position="4"/>
        <end position="160"/>
    </location>
</feature>
<reference evidence="2 3" key="1">
    <citation type="journal article" date="2019" name="ISME J.">
        <title>Insights into ecological role of a new deltaproteobacterial order Candidatus Acidulodesulfobacterales by metagenomics and metatranscriptomics.</title>
        <authorList>
            <person name="Tan S."/>
            <person name="Liu J."/>
            <person name="Fang Y."/>
            <person name="Hedlund B.P."/>
            <person name="Lian Z.H."/>
            <person name="Huang L.Y."/>
            <person name="Li J.T."/>
            <person name="Huang L.N."/>
            <person name="Li W.J."/>
            <person name="Jiang H.C."/>
            <person name="Dong H.L."/>
            <person name="Shu W.S."/>
        </authorList>
    </citation>
    <scope>NUCLEOTIDE SEQUENCE [LARGE SCALE GENOMIC DNA]</scope>
    <source>
        <strain evidence="2">AP1</strain>
    </source>
</reference>